<evidence type="ECO:0000313" key="1">
    <source>
        <dbReference type="EMBL" id="MBB3980876.1"/>
    </source>
</evidence>
<dbReference type="AlphaFoldDB" id="A0A7W6DGH9"/>
<comment type="caution">
    <text evidence="1">The sequence shown here is derived from an EMBL/GenBank/DDBJ whole genome shotgun (WGS) entry which is preliminary data.</text>
</comment>
<dbReference type="RefSeq" id="WP_183953854.1">
    <property type="nucleotide sequence ID" value="NZ_JACIEB010000001.1"/>
</dbReference>
<evidence type="ECO:0000313" key="2">
    <source>
        <dbReference type="Proteomes" id="UP000552757"/>
    </source>
</evidence>
<sequence length="67" mass="7625">MAINARFHRLSNVHRAVDEHIRTERRKARPDGWRLLRLAALRARVKARLTALLGGSSTPSTRHQAFG</sequence>
<gene>
    <name evidence="1" type="ORF">GGR44_000507</name>
</gene>
<reference evidence="1 2" key="1">
    <citation type="submission" date="2020-08" db="EMBL/GenBank/DDBJ databases">
        <title>Genomic Encyclopedia of Type Strains, Phase IV (KMG-IV): sequencing the most valuable type-strain genomes for metagenomic binning, comparative biology and taxonomic classification.</title>
        <authorList>
            <person name="Goeker M."/>
        </authorList>
    </citation>
    <scope>NUCLEOTIDE SEQUENCE [LARGE SCALE GENOMIC DNA]</scope>
    <source>
        <strain evidence="1 2">DSM 29348</strain>
    </source>
</reference>
<dbReference type="EMBL" id="JACIEB010000001">
    <property type="protein sequence ID" value="MBB3980876.1"/>
    <property type="molecule type" value="Genomic_DNA"/>
</dbReference>
<proteinExistence type="predicted"/>
<protein>
    <recommendedName>
        <fullName evidence="3">DUF465 domain-containing protein</fullName>
    </recommendedName>
</protein>
<name>A0A7W6DGH9_9SPHN</name>
<organism evidence="1 2">
    <name type="scientific">Sphingobium fontiphilum</name>
    <dbReference type="NCBI Taxonomy" id="944425"/>
    <lineage>
        <taxon>Bacteria</taxon>
        <taxon>Pseudomonadati</taxon>
        <taxon>Pseudomonadota</taxon>
        <taxon>Alphaproteobacteria</taxon>
        <taxon>Sphingomonadales</taxon>
        <taxon>Sphingomonadaceae</taxon>
        <taxon>Sphingobium</taxon>
    </lineage>
</organism>
<dbReference type="Proteomes" id="UP000552757">
    <property type="component" value="Unassembled WGS sequence"/>
</dbReference>
<accession>A0A7W6DGH9</accession>
<keyword evidence="2" id="KW-1185">Reference proteome</keyword>
<evidence type="ECO:0008006" key="3">
    <source>
        <dbReference type="Google" id="ProtNLM"/>
    </source>
</evidence>